<evidence type="ECO:0000259" key="2">
    <source>
        <dbReference type="Pfam" id="PF00174"/>
    </source>
</evidence>
<sequence length="165" mass="17872">MSQLRGYEMFSKHLFAAALSIAAFVAGGAQAETAVLTVSHNGEQTAMTMDELKAMPATSFTTSTQWTEGGPVEFTGVSLADFAAAFGVTEGTISATAINDYTVKIPVSDAVEGGPIIAYAMNGNEMSRRDKGPLWVIYPFDDKPDYKAETYYSRAIWQLDRVTFE</sequence>
<protein>
    <recommendedName>
        <fullName evidence="2">Oxidoreductase molybdopterin-binding domain-containing protein</fullName>
    </recommendedName>
</protein>
<dbReference type="Gene3D" id="3.90.420.10">
    <property type="entry name" value="Oxidoreductase, molybdopterin-binding domain"/>
    <property type="match status" value="1"/>
</dbReference>
<feature type="domain" description="Oxidoreductase molybdopterin-binding" evidence="2">
    <location>
        <begin position="43"/>
        <end position="139"/>
    </location>
</feature>
<name>A0ABX3MHL5_9RHOB</name>
<accession>A0ABX3MHL5</accession>
<dbReference type="SUPFAM" id="SSF56524">
    <property type="entry name" value="Oxidoreductase molybdopterin-binding domain"/>
    <property type="match status" value="1"/>
</dbReference>
<feature type="chain" id="PRO_5046758059" description="Oxidoreductase molybdopterin-binding domain-containing protein" evidence="1">
    <location>
        <begin position="32"/>
        <end position="165"/>
    </location>
</feature>
<evidence type="ECO:0000313" key="4">
    <source>
        <dbReference type="Proteomes" id="UP000242224"/>
    </source>
</evidence>
<comment type="caution">
    <text evidence="3">The sequence shown here is derived from an EMBL/GenBank/DDBJ whole genome shotgun (WGS) entry which is preliminary data.</text>
</comment>
<proteinExistence type="predicted"/>
<keyword evidence="1" id="KW-0732">Signal</keyword>
<dbReference type="InterPro" id="IPR000572">
    <property type="entry name" value="OxRdtase_Mopterin-bd_dom"/>
</dbReference>
<evidence type="ECO:0000313" key="3">
    <source>
        <dbReference type="EMBL" id="OOY10912.1"/>
    </source>
</evidence>
<organism evidence="3 4">
    <name type="scientific">Thioclava marina</name>
    <dbReference type="NCBI Taxonomy" id="1915077"/>
    <lineage>
        <taxon>Bacteria</taxon>
        <taxon>Pseudomonadati</taxon>
        <taxon>Pseudomonadota</taxon>
        <taxon>Alphaproteobacteria</taxon>
        <taxon>Rhodobacterales</taxon>
        <taxon>Paracoccaceae</taxon>
        <taxon>Thioclava</taxon>
    </lineage>
</organism>
<reference evidence="3 4" key="1">
    <citation type="submission" date="2016-11" db="EMBL/GenBank/DDBJ databases">
        <title>A multilocus sequence analysis scheme for characterization of bacteria in the genus Thioclava.</title>
        <authorList>
            <person name="Liu Y."/>
            <person name="Shao Z."/>
        </authorList>
    </citation>
    <scope>NUCLEOTIDE SEQUENCE [LARGE SCALE GENOMIC DNA]</scope>
    <source>
        <strain evidence="3 4">11.10-0-13</strain>
    </source>
</reference>
<dbReference type="EMBL" id="MPZS01000004">
    <property type="protein sequence ID" value="OOY10912.1"/>
    <property type="molecule type" value="Genomic_DNA"/>
</dbReference>
<dbReference type="InterPro" id="IPR036374">
    <property type="entry name" value="OxRdtase_Mopterin-bd_sf"/>
</dbReference>
<feature type="signal peptide" evidence="1">
    <location>
        <begin position="1"/>
        <end position="31"/>
    </location>
</feature>
<dbReference type="Proteomes" id="UP000242224">
    <property type="component" value="Unassembled WGS sequence"/>
</dbReference>
<keyword evidence="4" id="KW-1185">Reference proteome</keyword>
<gene>
    <name evidence="3" type="ORF">BMG00_17300</name>
</gene>
<evidence type="ECO:0000256" key="1">
    <source>
        <dbReference type="SAM" id="SignalP"/>
    </source>
</evidence>
<dbReference type="Pfam" id="PF00174">
    <property type="entry name" value="Oxidored_molyb"/>
    <property type="match status" value="1"/>
</dbReference>